<evidence type="ECO:0000256" key="2">
    <source>
        <dbReference type="ARBA" id="ARBA00023002"/>
    </source>
</evidence>
<evidence type="ECO:0000256" key="3">
    <source>
        <dbReference type="SAM" id="MobiDB-lite"/>
    </source>
</evidence>
<comment type="similarity">
    <text evidence="1">Belongs to the LDH2/MDH2 oxidoreductase family.</text>
</comment>
<dbReference type="InterPro" id="IPR003767">
    <property type="entry name" value="Malate/L-lactate_DH-like"/>
</dbReference>
<dbReference type="PANTHER" id="PTHR11091:SF0">
    <property type="entry name" value="MALATE DEHYDROGENASE"/>
    <property type="match status" value="1"/>
</dbReference>
<dbReference type="AlphaFoldDB" id="A0A8J5J9D7"/>
<reference evidence="4" key="1">
    <citation type="journal article" date="2021" name="Sci. Adv.">
        <title>The American lobster genome reveals insights on longevity, neural, and immune adaptations.</title>
        <authorList>
            <person name="Polinski J.M."/>
            <person name="Zimin A.V."/>
            <person name="Clark K.F."/>
            <person name="Kohn A.B."/>
            <person name="Sadowski N."/>
            <person name="Timp W."/>
            <person name="Ptitsyn A."/>
            <person name="Khanna P."/>
            <person name="Romanova D.Y."/>
            <person name="Williams P."/>
            <person name="Greenwood S.J."/>
            <person name="Moroz L.L."/>
            <person name="Walt D.R."/>
            <person name="Bodnar A.G."/>
        </authorList>
    </citation>
    <scope>NUCLEOTIDE SEQUENCE</scope>
    <source>
        <strain evidence="4">GMGI-L3</strain>
    </source>
</reference>
<dbReference type="Gene3D" id="3.30.1370.60">
    <property type="entry name" value="Hypothetical oxidoreductase yiak, domain 2"/>
    <property type="match status" value="2"/>
</dbReference>
<protein>
    <submittedName>
        <fullName evidence="4">Malate dehydrogenase-like 1</fullName>
    </submittedName>
</protein>
<organism evidence="4 5">
    <name type="scientific">Homarus americanus</name>
    <name type="common">American lobster</name>
    <dbReference type="NCBI Taxonomy" id="6706"/>
    <lineage>
        <taxon>Eukaryota</taxon>
        <taxon>Metazoa</taxon>
        <taxon>Ecdysozoa</taxon>
        <taxon>Arthropoda</taxon>
        <taxon>Crustacea</taxon>
        <taxon>Multicrustacea</taxon>
        <taxon>Malacostraca</taxon>
        <taxon>Eumalacostraca</taxon>
        <taxon>Eucarida</taxon>
        <taxon>Decapoda</taxon>
        <taxon>Pleocyemata</taxon>
        <taxon>Astacidea</taxon>
        <taxon>Nephropoidea</taxon>
        <taxon>Nephropidae</taxon>
        <taxon>Homarus</taxon>
    </lineage>
</organism>
<accession>A0A8J5J9D7</accession>
<dbReference type="PANTHER" id="PTHR11091">
    <property type="entry name" value="OXIDOREDUCTASE-RELATED"/>
    <property type="match status" value="1"/>
</dbReference>
<dbReference type="InterPro" id="IPR043144">
    <property type="entry name" value="Mal/L-sulf/L-lact_DH-like_ah"/>
</dbReference>
<keyword evidence="5" id="KW-1185">Reference proteome</keyword>
<evidence type="ECO:0000313" key="5">
    <source>
        <dbReference type="Proteomes" id="UP000747542"/>
    </source>
</evidence>
<dbReference type="SUPFAM" id="SSF89733">
    <property type="entry name" value="L-sulfolactate dehydrogenase-like"/>
    <property type="match status" value="2"/>
</dbReference>
<proteinExistence type="inferred from homology"/>
<dbReference type="Proteomes" id="UP000747542">
    <property type="component" value="Unassembled WGS sequence"/>
</dbReference>
<evidence type="ECO:0000313" key="4">
    <source>
        <dbReference type="EMBL" id="KAG7153333.1"/>
    </source>
</evidence>
<dbReference type="InterPro" id="IPR043143">
    <property type="entry name" value="Mal/L-sulf/L-lact_DH-like_NADP"/>
</dbReference>
<sequence length="348" mass="37519">MVFLEDEVERFVVDCMMVLGVPRSNATSLAQVLVAADVRGHYSHGLYRVDMYVNDLRKNLCDGGAAPTIVKESVSTAFVDGNNGLGPVVGNFCMDLAIKKAKATGIGWVCAKAAELVYGSTLCLPGEFIASTSTPSSQTGSYVETLRGCIRFLRLTSPRLSSQKQVFVDKVLDEATRVFVRRMAPGLPLQRPYDGPVRVLLRSSNFFTIDRQEVRHTVSIDRLKLAHIDEDADIPGPSINRPTSSASASDAEPVTTPPLPSCLRTRSGRSNHFGIAGWYTMTAAKQGLLGMSFTNTSSLVVPTRGKEGVMGTNPLSLAAPAKGDDSFVLDMATSVVALGKRLVQKLQY</sequence>
<feature type="region of interest" description="Disordered" evidence="3">
    <location>
        <begin position="233"/>
        <end position="265"/>
    </location>
</feature>
<dbReference type="Gene3D" id="1.10.1530.10">
    <property type="match status" value="1"/>
</dbReference>
<evidence type="ECO:0000256" key="1">
    <source>
        <dbReference type="ARBA" id="ARBA00006056"/>
    </source>
</evidence>
<keyword evidence="2" id="KW-0560">Oxidoreductase</keyword>
<name>A0A8J5J9D7_HOMAM</name>
<dbReference type="InterPro" id="IPR036111">
    <property type="entry name" value="Mal/L-sulfo/L-lacto_DH-like_sf"/>
</dbReference>
<dbReference type="Pfam" id="PF02615">
    <property type="entry name" value="Ldh_2"/>
    <property type="match status" value="2"/>
</dbReference>
<gene>
    <name evidence="4" type="primary">mdh-L1</name>
    <name evidence="4" type="ORF">Hamer_G010638</name>
</gene>
<dbReference type="EMBL" id="JAHLQT010047199">
    <property type="protein sequence ID" value="KAG7153333.1"/>
    <property type="molecule type" value="Genomic_DNA"/>
</dbReference>
<comment type="caution">
    <text evidence="4">The sequence shown here is derived from an EMBL/GenBank/DDBJ whole genome shotgun (WGS) entry which is preliminary data.</text>
</comment>
<dbReference type="GO" id="GO:0016491">
    <property type="term" value="F:oxidoreductase activity"/>
    <property type="evidence" value="ECO:0007669"/>
    <property type="project" value="UniProtKB-KW"/>
</dbReference>